<dbReference type="InterPro" id="IPR036259">
    <property type="entry name" value="MFS_trans_sf"/>
</dbReference>
<dbReference type="KEGG" id="mbe:MBM_00867"/>
<feature type="transmembrane region" description="Helical" evidence="5">
    <location>
        <begin position="229"/>
        <end position="250"/>
    </location>
</feature>
<accession>K1Y9B9</accession>
<dbReference type="PANTHER" id="PTHR23507">
    <property type="entry name" value="ZGC:174356"/>
    <property type="match status" value="1"/>
</dbReference>
<gene>
    <name evidence="6" type="ORF">MBM_00867</name>
</gene>
<feature type="transmembrane region" description="Helical" evidence="5">
    <location>
        <begin position="136"/>
        <end position="159"/>
    </location>
</feature>
<dbReference type="SUPFAM" id="SSF103473">
    <property type="entry name" value="MFS general substrate transporter"/>
    <property type="match status" value="1"/>
</dbReference>
<evidence type="ECO:0000256" key="1">
    <source>
        <dbReference type="ARBA" id="ARBA00004141"/>
    </source>
</evidence>
<keyword evidence="2 5" id="KW-0812">Transmembrane</keyword>
<comment type="subcellular location">
    <subcellularLocation>
        <location evidence="1">Membrane</location>
        <topology evidence="1">Multi-pass membrane protein</topology>
    </subcellularLocation>
</comment>
<feature type="transmembrane region" description="Helical" evidence="5">
    <location>
        <begin position="390"/>
        <end position="411"/>
    </location>
</feature>
<dbReference type="HOGENOM" id="CLU_013756_2_1_1"/>
<dbReference type="eggNOG" id="ENOG502S06I">
    <property type="taxonomic scope" value="Eukaryota"/>
</dbReference>
<dbReference type="OrthoDB" id="194139at2759"/>
<dbReference type="Pfam" id="PF07690">
    <property type="entry name" value="MFS_1"/>
    <property type="match status" value="1"/>
</dbReference>
<keyword evidence="4 5" id="KW-0472">Membrane</keyword>
<dbReference type="OMA" id="ISPWIPC"/>
<feature type="transmembrane region" description="Helical" evidence="5">
    <location>
        <begin position="292"/>
        <end position="314"/>
    </location>
</feature>
<dbReference type="GO" id="GO:0022857">
    <property type="term" value="F:transmembrane transporter activity"/>
    <property type="evidence" value="ECO:0007669"/>
    <property type="project" value="InterPro"/>
</dbReference>
<dbReference type="Proteomes" id="UP000006753">
    <property type="component" value="Unassembled WGS sequence"/>
</dbReference>
<evidence type="ECO:0000256" key="3">
    <source>
        <dbReference type="ARBA" id="ARBA00022989"/>
    </source>
</evidence>
<dbReference type="GeneID" id="18756802"/>
<evidence type="ECO:0000256" key="2">
    <source>
        <dbReference type="ARBA" id="ARBA00022692"/>
    </source>
</evidence>
<reference evidence="6 7" key="1">
    <citation type="journal article" date="2012" name="BMC Genomics">
        <title>Sequencing the genome of Marssonina brunnea reveals fungus-poplar co-evolution.</title>
        <authorList>
            <person name="Zhu S."/>
            <person name="Cao Y.-Z."/>
            <person name="Jiang C."/>
            <person name="Tan B.-Y."/>
            <person name="Wang Z."/>
            <person name="Feng S."/>
            <person name="Zhang L."/>
            <person name="Su X.-H."/>
            <person name="Brejova B."/>
            <person name="Vinar T."/>
            <person name="Xu M."/>
            <person name="Wang M.-X."/>
            <person name="Zhang S.-G."/>
            <person name="Huang M.-R."/>
            <person name="Wu R."/>
            <person name="Zhou Y."/>
        </authorList>
    </citation>
    <scope>NUCLEOTIDE SEQUENCE [LARGE SCALE GENOMIC DNA]</scope>
    <source>
        <strain evidence="6 7">MB_m1</strain>
    </source>
</reference>
<dbReference type="Gene3D" id="1.20.1250.20">
    <property type="entry name" value="MFS general substrate transporter like domains"/>
    <property type="match status" value="1"/>
</dbReference>
<proteinExistence type="predicted"/>
<keyword evidence="3 5" id="KW-1133">Transmembrane helix</keyword>
<dbReference type="InterPro" id="IPR011701">
    <property type="entry name" value="MFS"/>
</dbReference>
<feature type="transmembrane region" description="Helical" evidence="5">
    <location>
        <begin position="202"/>
        <end position="223"/>
    </location>
</feature>
<sequence>MSSSEDDGNPEGEPLLIADTDISSEPLLRDGRQETGIQPAKPLSRLVFYFMAIHFLLAFAEIILVAPLIRLFENSLCLSHYGFPIGGVEEALCKIKEVQRPLATIRGWKSTFDTIPVLLVAIPVGRLGDHHGRRQIMAMALLGVVGSLVEIFVVCAFPKTFPLRLVWLSSAILLFGGGLNSASAFMWAMVTESIPSEGRSHAFYYIFSAFYVAELISSSIASVTLDISPWIPCGLAMGSIVACLALLALMPDPRAHSQNSRQEAPAYPLESLMGQSSVKGLFSALSNRNIQLTIPVFLVGIFRYAMLNILIQYASVRFGLRISTGATFYTETAVVNIFLFSFLVPQLTAHIRHRFKVQPHVIDLFLVRTSVALMCIGCLAIGLAQTSALLPFGVLVFAAGFGSRVSALALVSSWVSDDSKATMFAGIVVLESLGHAVGDPAIQQIFAASLLLPPFWMAMPFFVGAGLYCIARVSSSFIRLERSVGEDSGELVSSPEIGQA</sequence>
<evidence type="ECO:0000256" key="4">
    <source>
        <dbReference type="ARBA" id="ARBA00023136"/>
    </source>
</evidence>
<organism evidence="6 7">
    <name type="scientific">Marssonina brunnea f. sp. multigermtubi (strain MB_m1)</name>
    <name type="common">Marssonina leaf spot fungus</name>
    <dbReference type="NCBI Taxonomy" id="1072389"/>
    <lineage>
        <taxon>Eukaryota</taxon>
        <taxon>Fungi</taxon>
        <taxon>Dikarya</taxon>
        <taxon>Ascomycota</taxon>
        <taxon>Pezizomycotina</taxon>
        <taxon>Leotiomycetes</taxon>
        <taxon>Helotiales</taxon>
        <taxon>Drepanopezizaceae</taxon>
        <taxon>Drepanopeziza</taxon>
    </lineage>
</organism>
<evidence type="ECO:0000256" key="5">
    <source>
        <dbReference type="SAM" id="Phobius"/>
    </source>
</evidence>
<keyword evidence="7" id="KW-1185">Reference proteome</keyword>
<name>K1Y9B9_MARBU</name>
<evidence type="ECO:0000313" key="6">
    <source>
        <dbReference type="EMBL" id="EKD21754.1"/>
    </source>
</evidence>
<evidence type="ECO:0000313" key="7">
    <source>
        <dbReference type="Proteomes" id="UP000006753"/>
    </source>
</evidence>
<protein>
    <submittedName>
        <fullName evidence="6">MFS multidrug transporter</fullName>
    </submittedName>
</protein>
<feature type="transmembrane region" description="Helical" evidence="5">
    <location>
        <begin position="454"/>
        <end position="473"/>
    </location>
</feature>
<feature type="transmembrane region" description="Helical" evidence="5">
    <location>
        <begin position="46"/>
        <end position="69"/>
    </location>
</feature>
<feature type="transmembrane region" description="Helical" evidence="5">
    <location>
        <begin position="365"/>
        <end position="384"/>
    </location>
</feature>
<dbReference type="EMBL" id="JH921428">
    <property type="protein sequence ID" value="EKD21754.1"/>
    <property type="molecule type" value="Genomic_DNA"/>
</dbReference>
<dbReference type="InParanoid" id="K1Y9B9"/>
<dbReference type="AlphaFoldDB" id="K1Y9B9"/>
<feature type="transmembrane region" description="Helical" evidence="5">
    <location>
        <begin position="165"/>
        <end position="190"/>
    </location>
</feature>
<feature type="transmembrane region" description="Helical" evidence="5">
    <location>
        <begin position="326"/>
        <end position="344"/>
    </location>
</feature>
<dbReference type="GO" id="GO:0016020">
    <property type="term" value="C:membrane"/>
    <property type="evidence" value="ECO:0007669"/>
    <property type="project" value="UniProtKB-SubCell"/>
</dbReference>
<dbReference type="PANTHER" id="PTHR23507:SF1">
    <property type="entry name" value="FI18259P1-RELATED"/>
    <property type="match status" value="1"/>
</dbReference>